<dbReference type="InterPro" id="IPR036890">
    <property type="entry name" value="HATPase_C_sf"/>
</dbReference>
<evidence type="ECO:0000256" key="15">
    <source>
        <dbReference type="ARBA" id="ARBA00023170"/>
    </source>
</evidence>
<dbReference type="PROSITE" id="PS50113">
    <property type="entry name" value="PAC"/>
    <property type="match status" value="3"/>
</dbReference>
<comment type="catalytic activity">
    <reaction evidence="1">
        <text>ATP + protein L-histidine = ADP + protein N-phospho-L-histidine.</text>
        <dbReference type="EC" id="2.7.13.3"/>
    </reaction>
</comment>
<keyword evidence="12" id="KW-0067">ATP-binding</keyword>
<organism evidence="18 19">
    <name type="scientific">Sphingomonas astaxanthinifaciens DSM 22298</name>
    <dbReference type="NCBI Taxonomy" id="1123267"/>
    <lineage>
        <taxon>Bacteria</taxon>
        <taxon>Pseudomonadati</taxon>
        <taxon>Pseudomonadota</taxon>
        <taxon>Alphaproteobacteria</taxon>
        <taxon>Sphingomonadales</taxon>
        <taxon>Sphingomonadaceae</taxon>
        <taxon>Sphingomonas</taxon>
    </lineage>
</organism>
<dbReference type="RefSeq" id="WP_156956775.1">
    <property type="nucleotide sequence ID" value="NZ_BSOO01000006.1"/>
</dbReference>
<evidence type="ECO:0000256" key="9">
    <source>
        <dbReference type="ARBA" id="ARBA00022737"/>
    </source>
</evidence>
<keyword evidence="5" id="KW-0716">Sensory transduction</keyword>
<keyword evidence="7" id="KW-0288">FMN</keyword>
<evidence type="ECO:0000256" key="3">
    <source>
        <dbReference type="ARBA" id="ARBA00022543"/>
    </source>
</evidence>
<dbReference type="Gene3D" id="3.30.450.20">
    <property type="entry name" value="PAS domain"/>
    <property type="match status" value="3"/>
</dbReference>
<keyword evidence="11" id="KW-0418">Kinase</keyword>
<evidence type="ECO:0000256" key="10">
    <source>
        <dbReference type="ARBA" id="ARBA00022741"/>
    </source>
</evidence>
<gene>
    <name evidence="18" type="ORF">GCM10007925_09430</name>
</gene>
<keyword evidence="16" id="KW-0175">Coiled coil</keyword>
<dbReference type="Pfam" id="PF08447">
    <property type="entry name" value="PAS_3"/>
    <property type="match status" value="2"/>
</dbReference>
<evidence type="ECO:0000256" key="7">
    <source>
        <dbReference type="ARBA" id="ARBA00022643"/>
    </source>
</evidence>
<evidence type="ECO:0000313" key="19">
    <source>
        <dbReference type="Proteomes" id="UP001156703"/>
    </source>
</evidence>
<keyword evidence="13" id="KW-0157">Chromophore</keyword>
<dbReference type="InterPro" id="IPR011102">
    <property type="entry name" value="Sig_transdc_His_kinase_HWE"/>
</dbReference>
<dbReference type="Gene3D" id="2.10.70.100">
    <property type="match status" value="2"/>
</dbReference>
<sequence length="619" mass="68471">MTNADSLARRIAELESEVAELRAERAAAADDGAMLKTLIEELGRRRAVEEQLRQAEEWLTLAQEAGRVAAYTFDFRTGRLDWSPSTMALYGFPQGEQPTLERWLGAIHPDDRPAVQAVAESALQHFGDVDQRFRLLRADGSIHWIQDRGRIHFDDEGRPVRLVGINIDVTELVELERRATEQGERLRLALAAGRNACWDWDVATGQVTWDTQLNALTGVADFGGSFESFWALVHDDDKPRVQAALDRALGTAEDYSVEFRMKRPDGSVRWTFTQAKVVCDEQGRPVRLVGVDSDITESKIAQNALLESRLFLMSVLGASPDCIKVIEADGTLSYMNANGQAVMEIGDFSAVAGRPWVELWPQESAPLVRDALATALGGRRSRFEGPCPTAAGTSKYWDVSVSPIFGEDGSIDRIVSISRDVTDRRHAEEQLRLLNAELHHRIMNLLATVQALSRATLRASSDPHAFDRAFSGRLEALGQTYTLLRAQSDEASLGDLVEAELRPFGDFSDQLRFCGTEILLSSSTAVSIGMILHELATNASKYGALAHDGGTLGVEWRRDGDMVVLRWEERMAPAVKDASKPGGGFGSTLIDRLVRQLRGTIARDWIDRGLTVELRFPNC</sequence>
<dbReference type="InterPro" id="IPR013655">
    <property type="entry name" value="PAS_fold_3"/>
</dbReference>
<evidence type="ECO:0000259" key="17">
    <source>
        <dbReference type="PROSITE" id="PS50113"/>
    </source>
</evidence>
<dbReference type="PANTHER" id="PTHR41523">
    <property type="entry name" value="TWO-COMPONENT SYSTEM SENSOR PROTEIN"/>
    <property type="match status" value="1"/>
</dbReference>
<evidence type="ECO:0000256" key="16">
    <source>
        <dbReference type="SAM" id="Coils"/>
    </source>
</evidence>
<keyword evidence="10" id="KW-0547">Nucleotide-binding</keyword>
<dbReference type="SUPFAM" id="SSF55874">
    <property type="entry name" value="ATPase domain of HSP90 chaperone/DNA topoisomerase II/histidine kinase"/>
    <property type="match status" value="1"/>
</dbReference>
<dbReference type="PANTHER" id="PTHR41523:SF8">
    <property type="entry name" value="ETHYLENE RESPONSE SENSOR PROTEIN"/>
    <property type="match status" value="1"/>
</dbReference>
<feature type="coiled-coil region" evidence="16">
    <location>
        <begin position="4"/>
        <end position="31"/>
    </location>
</feature>
<evidence type="ECO:0000256" key="11">
    <source>
        <dbReference type="ARBA" id="ARBA00022777"/>
    </source>
</evidence>
<dbReference type="Pfam" id="PF07536">
    <property type="entry name" value="HWE_HK"/>
    <property type="match status" value="1"/>
</dbReference>
<feature type="domain" description="PAC" evidence="17">
    <location>
        <begin position="129"/>
        <end position="181"/>
    </location>
</feature>
<keyword evidence="14" id="KW-0843">Virulence</keyword>
<evidence type="ECO:0000256" key="5">
    <source>
        <dbReference type="ARBA" id="ARBA00022606"/>
    </source>
</evidence>
<dbReference type="Pfam" id="PF08448">
    <property type="entry name" value="PAS_4"/>
    <property type="match status" value="1"/>
</dbReference>
<dbReference type="CDD" id="cd00130">
    <property type="entry name" value="PAS"/>
    <property type="match status" value="2"/>
</dbReference>
<dbReference type="Proteomes" id="UP001156703">
    <property type="component" value="Unassembled WGS sequence"/>
</dbReference>
<keyword evidence="9" id="KW-0677">Repeat</keyword>
<protein>
    <recommendedName>
        <fullName evidence="2">histidine kinase</fullName>
        <ecNumber evidence="2">2.7.13.3</ecNumber>
    </recommendedName>
</protein>
<dbReference type="SMART" id="SM00091">
    <property type="entry name" value="PAS"/>
    <property type="match status" value="3"/>
</dbReference>
<reference evidence="19" key="1">
    <citation type="journal article" date="2019" name="Int. J. Syst. Evol. Microbiol.">
        <title>The Global Catalogue of Microorganisms (GCM) 10K type strain sequencing project: providing services to taxonomists for standard genome sequencing and annotation.</title>
        <authorList>
            <consortium name="The Broad Institute Genomics Platform"/>
            <consortium name="The Broad Institute Genome Sequencing Center for Infectious Disease"/>
            <person name="Wu L."/>
            <person name="Ma J."/>
        </authorList>
    </citation>
    <scope>NUCLEOTIDE SEQUENCE [LARGE SCALE GENOMIC DNA]</scope>
    <source>
        <strain evidence="19">NBRC 102146</strain>
    </source>
</reference>
<evidence type="ECO:0000256" key="13">
    <source>
        <dbReference type="ARBA" id="ARBA00022991"/>
    </source>
</evidence>
<dbReference type="EC" id="2.7.13.3" evidence="2"/>
<dbReference type="SMART" id="SM00086">
    <property type="entry name" value="PAC"/>
    <property type="match status" value="3"/>
</dbReference>
<keyword evidence="15" id="KW-0675">Receptor</keyword>
<comment type="caution">
    <text evidence="18">The sequence shown here is derived from an EMBL/GenBank/DDBJ whole genome shotgun (WGS) entry which is preliminary data.</text>
</comment>
<keyword evidence="6" id="KW-0285">Flavoprotein</keyword>
<evidence type="ECO:0000256" key="8">
    <source>
        <dbReference type="ARBA" id="ARBA00022679"/>
    </source>
</evidence>
<keyword evidence="3" id="KW-0600">Photoreceptor protein</keyword>
<dbReference type="InterPro" id="IPR013656">
    <property type="entry name" value="PAS_4"/>
</dbReference>
<dbReference type="InterPro" id="IPR000700">
    <property type="entry name" value="PAS-assoc_C"/>
</dbReference>
<dbReference type="InterPro" id="IPR000014">
    <property type="entry name" value="PAS"/>
</dbReference>
<accession>A0ABQ5Z6S5</accession>
<feature type="domain" description="PAC" evidence="17">
    <location>
        <begin position="381"/>
        <end position="433"/>
    </location>
</feature>
<evidence type="ECO:0000256" key="12">
    <source>
        <dbReference type="ARBA" id="ARBA00022840"/>
    </source>
</evidence>
<dbReference type="InterPro" id="IPR035965">
    <property type="entry name" value="PAS-like_dom_sf"/>
</dbReference>
<name>A0ABQ5Z6S5_9SPHN</name>
<dbReference type="Gene3D" id="3.30.565.10">
    <property type="entry name" value="Histidine kinase-like ATPase, C-terminal domain"/>
    <property type="match status" value="1"/>
</dbReference>
<dbReference type="NCBIfam" id="TIGR00229">
    <property type="entry name" value="sensory_box"/>
    <property type="match status" value="3"/>
</dbReference>
<evidence type="ECO:0000256" key="6">
    <source>
        <dbReference type="ARBA" id="ARBA00022630"/>
    </source>
</evidence>
<dbReference type="EMBL" id="BSOO01000006">
    <property type="protein sequence ID" value="GLR47232.1"/>
    <property type="molecule type" value="Genomic_DNA"/>
</dbReference>
<evidence type="ECO:0000256" key="4">
    <source>
        <dbReference type="ARBA" id="ARBA00022553"/>
    </source>
</evidence>
<dbReference type="InterPro" id="IPR001610">
    <property type="entry name" value="PAC"/>
</dbReference>
<keyword evidence="8" id="KW-0808">Transferase</keyword>
<evidence type="ECO:0000256" key="1">
    <source>
        <dbReference type="ARBA" id="ARBA00000085"/>
    </source>
</evidence>
<dbReference type="SMART" id="SM00911">
    <property type="entry name" value="HWE_HK"/>
    <property type="match status" value="1"/>
</dbReference>
<evidence type="ECO:0000256" key="2">
    <source>
        <dbReference type="ARBA" id="ARBA00012438"/>
    </source>
</evidence>
<keyword evidence="19" id="KW-1185">Reference proteome</keyword>
<evidence type="ECO:0000256" key="14">
    <source>
        <dbReference type="ARBA" id="ARBA00023026"/>
    </source>
</evidence>
<feature type="domain" description="PAC" evidence="17">
    <location>
        <begin position="255"/>
        <end position="307"/>
    </location>
</feature>
<proteinExistence type="predicted"/>
<evidence type="ECO:0000313" key="18">
    <source>
        <dbReference type="EMBL" id="GLR47232.1"/>
    </source>
</evidence>
<keyword evidence="4" id="KW-0597">Phosphoprotein</keyword>
<dbReference type="SUPFAM" id="SSF55785">
    <property type="entry name" value="PYP-like sensor domain (PAS domain)"/>
    <property type="match status" value="3"/>
</dbReference>